<evidence type="ECO:0000256" key="9">
    <source>
        <dbReference type="ARBA" id="ARBA00023204"/>
    </source>
</evidence>
<comment type="caution">
    <text evidence="11">The sequence shown here is derived from an EMBL/GenBank/DDBJ whole genome shotgun (WGS) entry which is preliminary data.</text>
</comment>
<keyword evidence="7" id="KW-0067">ATP-binding</keyword>
<dbReference type="GO" id="GO:0006281">
    <property type="term" value="P:DNA repair"/>
    <property type="evidence" value="ECO:0007669"/>
    <property type="project" value="UniProtKB-KW"/>
</dbReference>
<evidence type="ECO:0000256" key="1">
    <source>
        <dbReference type="ARBA" id="ARBA00022722"/>
    </source>
</evidence>
<dbReference type="Pfam" id="PF12705">
    <property type="entry name" value="PDDEXK_1"/>
    <property type="match status" value="1"/>
</dbReference>
<keyword evidence="8" id="KW-0238">DNA-binding</keyword>
<dbReference type="Proteomes" id="UP000005017">
    <property type="component" value="Unassembled WGS sequence"/>
</dbReference>
<dbReference type="GO" id="GO:0003677">
    <property type="term" value="F:DNA binding"/>
    <property type="evidence" value="ECO:0007669"/>
    <property type="project" value="UniProtKB-KW"/>
</dbReference>
<dbReference type="SUPFAM" id="SSF52540">
    <property type="entry name" value="P-loop containing nucleoside triphosphate hydrolases"/>
    <property type="match status" value="1"/>
</dbReference>
<keyword evidence="2" id="KW-0547">Nucleotide-binding</keyword>
<evidence type="ECO:0000256" key="3">
    <source>
        <dbReference type="ARBA" id="ARBA00022763"/>
    </source>
</evidence>
<dbReference type="InterPro" id="IPR011335">
    <property type="entry name" value="Restrct_endonuc-II-like"/>
</dbReference>
<evidence type="ECO:0000256" key="2">
    <source>
        <dbReference type="ARBA" id="ARBA00022741"/>
    </source>
</evidence>
<keyword evidence="5" id="KW-0347">Helicase</keyword>
<evidence type="ECO:0000256" key="4">
    <source>
        <dbReference type="ARBA" id="ARBA00022801"/>
    </source>
</evidence>
<keyword evidence="3" id="KW-0227">DNA damage</keyword>
<dbReference type="Gene3D" id="3.90.320.10">
    <property type="match status" value="1"/>
</dbReference>
<keyword evidence="9" id="KW-0234">DNA repair</keyword>
<evidence type="ECO:0000313" key="11">
    <source>
        <dbReference type="EMBL" id="EFC06356.1"/>
    </source>
</evidence>
<dbReference type="eggNOG" id="COG3857">
    <property type="taxonomic scope" value="Bacteria"/>
</dbReference>
<evidence type="ECO:0000313" key="12">
    <source>
        <dbReference type="Proteomes" id="UP000005017"/>
    </source>
</evidence>
<gene>
    <name evidence="11" type="ORF">HMPREF9013_1064</name>
</gene>
<keyword evidence="1" id="KW-0540">Nuclease</keyword>
<dbReference type="RefSeq" id="WP_006626701.1">
    <property type="nucleotide sequence ID" value="NZ_ADFR01000002.1"/>
</dbReference>
<keyword evidence="4" id="KW-0378">Hydrolase</keyword>
<dbReference type="SUPFAM" id="SSF52980">
    <property type="entry name" value="Restriction endonuclease-like"/>
    <property type="match status" value="1"/>
</dbReference>
<proteinExistence type="predicted"/>
<evidence type="ECO:0000256" key="8">
    <source>
        <dbReference type="ARBA" id="ARBA00023125"/>
    </source>
</evidence>
<dbReference type="EMBL" id="ADFR01000002">
    <property type="protein sequence ID" value="EFC06356.1"/>
    <property type="molecule type" value="Genomic_DNA"/>
</dbReference>
<evidence type="ECO:0000256" key="6">
    <source>
        <dbReference type="ARBA" id="ARBA00022839"/>
    </source>
</evidence>
<evidence type="ECO:0000256" key="5">
    <source>
        <dbReference type="ARBA" id="ARBA00022806"/>
    </source>
</evidence>
<dbReference type="AlphaFoldDB" id="D2MMT0"/>
<dbReference type="InterPro" id="IPR038726">
    <property type="entry name" value="PDDEXK_AddAB-type"/>
</dbReference>
<dbReference type="GO" id="GO:0004386">
    <property type="term" value="F:helicase activity"/>
    <property type="evidence" value="ECO:0007669"/>
    <property type="project" value="UniProtKB-KW"/>
</dbReference>
<dbReference type="InterPro" id="IPR027417">
    <property type="entry name" value="P-loop_NTPase"/>
</dbReference>
<evidence type="ECO:0000259" key="10">
    <source>
        <dbReference type="Pfam" id="PF12705"/>
    </source>
</evidence>
<protein>
    <recommendedName>
        <fullName evidence="10">PD-(D/E)XK endonuclease-like domain-containing protein</fullName>
    </recommendedName>
</protein>
<dbReference type="GO" id="GO:0005524">
    <property type="term" value="F:ATP binding"/>
    <property type="evidence" value="ECO:0007669"/>
    <property type="project" value="UniProtKB-KW"/>
</dbReference>
<name>D2MMT0_9FIRM</name>
<accession>D2MMT0</accession>
<dbReference type="InterPro" id="IPR011604">
    <property type="entry name" value="PDDEXK-like_dom_sf"/>
</dbReference>
<keyword evidence="12" id="KW-1185">Reference proteome</keyword>
<organism evidence="11 12">
    <name type="scientific">Bulleidia extructa W1219</name>
    <dbReference type="NCBI Taxonomy" id="679192"/>
    <lineage>
        <taxon>Bacteria</taxon>
        <taxon>Bacillati</taxon>
        <taxon>Bacillota</taxon>
        <taxon>Erysipelotrichia</taxon>
        <taxon>Erysipelotrichales</taxon>
        <taxon>Erysipelotrichaceae</taxon>
        <taxon>Bulleidia</taxon>
    </lineage>
</organism>
<dbReference type="GO" id="GO:0004527">
    <property type="term" value="F:exonuclease activity"/>
    <property type="evidence" value="ECO:0007669"/>
    <property type="project" value="UniProtKB-KW"/>
</dbReference>
<feature type="domain" description="PD-(D/E)XK endonuclease-like" evidence="10">
    <location>
        <begin position="530"/>
        <end position="832"/>
    </location>
</feature>
<evidence type="ECO:0000256" key="7">
    <source>
        <dbReference type="ARBA" id="ARBA00022840"/>
    </source>
</evidence>
<sequence>MKKILANAPLNQQLYHQYFNATKTVVTDVKIVSISSYLNQDNEDPLFLLWQIQTLLSKSDTSLFPNYQGMLQYPSFIQEIIHFAKDCIAFNLQKKDLPENDFLEKELKEIIGLVLSSSCLKTYRQTIQENKNLDFSSLEIQDLVLTNDYYNHLLKDYFHPKIEFQESISDLRMALNIRQEIEIMAQEICTFQGRVNIILSNYSSQFPLLKQLFQRYGIPFCAYSSKQNSLVGRIFKDLFLVSYEQNTEAFLDLIENNAFGDRLPQETQSVLSKYLSKVEVKAPLLPLLTMETLWPKEAELYQQHQENIDTFYHTIQESLFLLLQEGSLYEKIQRSYTVFRSLPFLKDPHEQTLAISLESFLNQIGDEIDRERIPFFLELVSQFQSIQLPNQIGTIMVTDLRHPVLQADVSYIVGLNGHTYPNVPSKSGIFNESYYAQIPYPSYEERYHTYLSQLSWIFHSGKQIHFSYSQKDYEGKKLEVSYDIQKLFSQKAQTKKAKELLPRKRNRHEDNLSSSFMESWFTQNPILKGSVSSIEEWYRCPYQYFLNRLLKLKEQNVFEPNSLYIGTITHSLLEKALNEKKKLYYELSLQDLQSQLDPYFQLWKVLDPDRLEMISLIKDKLASNLYFCLQYLKEYEQNYDFLDPIASEQEFQIGLFDGLELVGKIDRLDQDQRNQDYYLYDYKSSLHKMDKSKYLSGQQIQLMTYKLVLEQSGDKKVRATYYFSLLPEKQHLPSLQYKFDRRSVEKDPQDFYETDYLRSIFLQNQSFRGWKLDEDVSDYNKNVTVGSKFKLLNNDFNEVTLRLLKHFYTQFKEGMIERNPQDCTFCPYRRICSYRGTESHPRIPDAVLELLEGEDTHD</sequence>
<keyword evidence="6" id="KW-0269">Exonuclease</keyword>
<reference evidence="12" key="1">
    <citation type="submission" date="2009-12" db="EMBL/GenBank/DDBJ databases">
        <title>Sequence of Clostridiales genomosp. BVAB3 str. UPII9-5.</title>
        <authorList>
            <person name="Madupu R."/>
            <person name="Durkin A.S."/>
            <person name="Torralba M."/>
            <person name="Methe B."/>
            <person name="Sutton G.G."/>
            <person name="Strausberg R.L."/>
            <person name="Nelson K.E."/>
        </authorList>
    </citation>
    <scope>NUCLEOTIDE SEQUENCE [LARGE SCALE GENOMIC DNA]</scope>
    <source>
        <strain evidence="12">W1219</strain>
    </source>
</reference>
<dbReference type="STRING" id="679192.HMPREF9013_1064"/>
<dbReference type="Gene3D" id="3.40.50.300">
    <property type="entry name" value="P-loop containing nucleotide triphosphate hydrolases"/>
    <property type="match status" value="1"/>
</dbReference>